<dbReference type="GO" id="GO:0042742">
    <property type="term" value="P:defense response to bacterium"/>
    <property type="evidence" value="ECO:0007669"/>
    <property type="project" value="InterPro"/>
</dbReference>
<reference evidence="1" key="1">
    <citation type="journal article" date="2020" name="mSystems">
        <title>Genome- and Community-Level Interaction Insights into Carbon Utilization and Element Cycling Functions of Hydrothermarchaeota in Hydrothermal Sediment.</title>
        <authorList>
            <person name="Zhou Z."/>
            <person name="Liu Y."/>
            <person name="Xu W."/>
            <person name="Pan J."/>
            <person name="Luo Z.H."/>
            <person name="Li M."/>
        </authorList>
    </citation>
    <scope>NUCLEOTIDE SEQUENCE</scope>
    <source>
        <strain evidence="1">HyVt-388</strain>
    </source>
</reference>
<evidence type="ECO:0000313" key="1">
    <source>
        <dbReference type="EMBL" id="HEC78528.1"/>
    </source>
</evidence>
<dbReference type="InterPro" id="IPR027635">
    <property type="entry name" value="Lantibiotic2_lead_pep_dom"/>
</dbReference>
<proteinExistence type="predicted"/>
<sequence>MSTEDIIRAWKDPEYRDKLYSKQQMDIPQNPAGTITEITDTALDSLANRTASLCTCIRSAASCLCCR</sequence>
<comment type="caution">
    <text evidence="1">The sequence shown here is derived from an EMBL/GenBank/DDBJ whole genome shotgun (WGS) entry which is preliminary data.</text>
</comment>
<gene>
    <name evidence="1" type="ORF">ENI34_05215</name>
</gene>
<dbReference type="EMBL" id="DRIG01000057">
    <property type="protein sequence ID" value="HEC78528.1"/>
    <property type="molecule type" value="Genomic_DNA"/>
</dbReference>
<evidence type="ECO:0000313" key="2">
    <source>
        <dbReference type="Proteomes" id="UP000885826"/>
    </source>
</evidence>
<dbReference type="Proteomes" id="UP000885826">
    <property type="component" value="Unassembled WGS sequence"/>
</dbReference>
<organism evidence="1 2">
    <name type="scientific">candidate division WOR-3 bacterium</name>
    <dbReference type="NCBI Taxonomy" id="2052148"/>
    <lineage>
        <taxon>Bacteria</taxon>
        <taxon>Bacteria division WOR-3</taxon>
    </lineage>
</organism>
<name>A0A9C9ELV4_UNCW3</name>
<protein>
    <submittedName>
        <fullName evidence="1">Mersacidin/lichenicidin family type 2 lantibiotic</fullName>
    </submittedName>
</protein>
<dbReference type="NCBIfam" id="TIGR03898">
    <property type="entry name" value="lanti_MRSA_kill"/>
    <property type="match status" value="1"/>
</dbReference>
<accession>A0A9C9ELV4</accession>
<dbReference type="AlphaFoldDB" id="A0A9C9ELV4"/>